<dbReference type="InterPro" id="IPR001041">
    <property type="entry name" value="2Fe-2S_ferredoxin-type"/>
</dbReference>
<dbReference type="InterPro" id="IPR001055">
    <property type="entry name" value="Adrenodoxin-like"/>
</dbReference>
<protein>
    <submittedName>
        <fullName evidence="8">Ferredoxin, 2Fe-2s</fullName>
    </submittedName>
</protein>
<dbReference type="GO" id="GO:0009055">
    <property type="term" value="F:electron transfer activity"/>
    <property type="evidence" value="ECO:0007669"/>
    <property type="project" value="TreeGrafter"/>
</dbReference>
<reference evidence="9" key="1">
    <citation type="submission" date="2016-11" db="EMBL/GenBank/DDBJ databases">
        <title>Comparative genomic and phenotypic analysis of Granulibacter bethesdensis clinical isolates from patients with chronic granulomatous disease.</title>
        <authorList>
            <person name="Zarember K.A."/>
            <person name="Porcella S.F."/>
            <person name="Chu J."/>
            <person name="Ding L."/>
            <person name="Dahlstrom E."/>
            <person name="Barbian K."/>
            <person name="Martens C."/>
            <person name="Sykora L."/>
            <person name="Kramer S."/>
            <person name="Pettinato A.M."/>
            <person name="Hong H."/>
            <person name="Wald G."/>
            <person name="Berg L.J."/>
            <person name="Rogge L.S."/>
            <person name="Greenberg D.E."/>
            <person name="Falcone E.L."/>
            <person name="Neves J.F."/>
            <person name="Simoes M.J."/>
            <person name="Casal M."/>
            <person name="Rodriguez-Lopez F.C."/>
            <person name="Zelazny A."/>
            <person name="Gallin J.I."/>
            <person name="Holland S.M."/>
        </authorList>
    </citation>
    <scope>NUCLEOTIDE SEQUENCE [LARGE SCALE GENOMIC DNA]</scope>
    <source>
        <strain evidence="9">NIH9.1</strain>
    </source>
</reference>
<comment type="similarity">
    <text evidence="1">Belongs to the adrenodoxin/putidaredoxin family.</text>
</comment>
<feature type="domain" description="2Fe-2S ferredoxin-type" evidence="7">
    <location>
        <begin position="30"/>
        <end position="135"/>
    </location>
</feature>
<dbReference type="EMBL" id="CP018191">
    <property type="protein sequence ID" value="APH54293.1"/>
    <property type="molecule type" value="Genomic_DNA"/>
</dbReference>
<evidence type="ECO:0000256" key="5">
    <source>
        <dbReference type="ARBA" id="ARBA00023014"/>
    </source>
</evidence>
<dbReference type="CDD" id="cd00207">
    <property type="entry name" value="fer2"/>
    <property type="match status" value="1"/>
</dbReference>
<dbReference type="PANTHER" id="PTHR23426:SF65">
    <property type="entry name" value="FERREDOXIN-2, MITOCHONDRIAL"/>
    <property type="match status" value="1"/>
</dbReference>
<dbReference type="GO" id="GO:0046872">
    <property type="term" value="F:metal ion binding"/>
    <property type="evidence" value="ECO:0007669"/>
    <property type="project" value="UniProtKB-KW"/>
</dbReference>
<sequence>MICDVRSQCFRVHHGIRKAGPCGYGRENAMPVAIFVNAAGTRREVDVPNGVNLVEAAIDKGVQELAAICGGYLQCATCHVFVEDPFLDRLPPRSVDEDSMLDSTAEPRRENSRLACQIVMNDSLSGIVVHMPDRQM</sequence>
<dbReference type="PRINTS" id="PR00355">
    <property type="entry name" value="ADRENODOXIN"/>
</dbReference>
<evidence type="ECO:0000256" key="2">
    <source>
        <dbReference type="ARBA" id="ARBA00022714"/>
    </source>
</evidence>
<dbReference type="InterPro" id="IPR012675">
    <property type="entry name" value="Beta-grasp_dom_sf"/>
</dbReference>
<dbReference type="PROSITE" id="PS51085">
    <property type="entry name" value="2FE2S_FER_2"/>
    <property type="match status" value="1"/>
</dbReference>
<keyword evidence="4" id="KW-0408">Iron</keyword>
<evidence type="ECO:0000313" key="9">
    <source>
        <dbReference type="Proteomes" id="UP000182373"/>
    </source>
</evidence>
<organism evidence="8 9">
    <name type="scientific">Granulibacter bethesdensis</name>
    <dbReference type="NCBI Taxonomy" id="364410"/>
    <lineage>
        <taxon>Bacteria</taxon>
        <taxon>Pseudomonadati</taxon>
        <taxon>Pseudomonadota</taxon>
        <taxon>Alphaproteobacteria</taxon>
        <taxon>Acetobacterales</taxon>
        <taxon>Acetobacteraceae</taxon>
        <taxon>Granulibacter</taxon>
    </lineage>
</organism>
<dbReference type="PANTHER" id="PTHR23426">
    <property type="entry name" value="FERREDOXIN/ADRENODOXIN"/>
    <property type="match status" value="1"/>
</dbReference>
<evidence type="ECO:0000313" key="8">
    <source>
        <dbReference type="EMBL" id="APH54293.1"/>
    </source>
</evidence>
<dbReference type="SUPFAM" id="SSF54292">
    <property type="entry name" value="2Fe-2S ferredoxin-like"/>
    <property type="match status" value="1"/>
</dbReference>
<evidence type="ECO:0000259" key="7">
    <source>
        <dbReference type="PROSITE" id="PS51085"/>
    </source>
</evidence>
<evidence type="ECO:0000256" key="6">
    <source>
        <dbReference type="ARBA" id="ARBA00034078"/>
    </source>
</evidence>
<evidence type="ECO:0000256" key="1">
    <source>
        <dbReference type="ARBA" id="ARBA00010914"/>
    </source>
</evidence>
<dbReference type="Gene3D" id="3.10.20.30">
    <property type="match status" value="1"/>
</dbReference>
<evidence type="ECO:0000256" key="3">
    <source>
        <dbReference type="ARBA" id="ARBA00022723"/>
    </source>
</evidence>
<evidence type="ECO:0000256" key="4">
    <source>
        <dbReference type="ARBA" id="ARBA00023004"/>
    </source>
</evidence>
<dbReference type="GO" id="GO:0051537">
    <property type="term" value="F:2 iron, 2 sulfur cluster binding"/>
    <property type="evidence" value="ECO:0007669"/>
    <property type="project" value="UniProtKB-KW"/>
</dbReference>
<keyword evidence="2" id="KW-0001">2Fe-2S</keyword>
<gene>
    <name evidence="8" type="ORF">GbCGDNIH9_0999</name>
</gene>
<dbReference type="GO" id="GO:0140647">
    <property type="term" value="P:P450-containing electron transport chain"/>
    <property type="evidence" value="ECO:0007669"/>
    <property type="project" value="InterPro"/>
</dbReference>
<dbReference type="AlphaFoldDB" id="A0AAC9KDQ9"/>
<dbReference type="InterPro" id="IPR036010">
    <property type="entry name" value="2Fe-2S_ferredoxin-like_sf"/>
</dbReference>
<keyword evidence="5" id="KW-0411">Iron-sulfur</keyword>
<keyword evidence="3" id="KW-0479">Metal-binding</keyword>
<accession>A0AAC9KDQ9</accession>
<proteinExistence type="inferred from homology"/>
<comment type="cofactor">
    <cofactor evidence="6">
        <name>[2Fe-2S] cluster</name>
        <dbReference type="ChEBI" id="CHEBI:190135"/>
    </cofactor>
</comment>
<dbReference type="Pfam" id="PF00111">
    <property type="entry name" value="Fer2"/>
    <property type="match status" value="1"/>
</dbReference>
<name>A0AAC9KDQ9_9PROT</name>
<dbReference type="Proteomes" id="UP000182373">
    <property type="component" value="Chromosome"/>
</dbReference>